<comment type="caution">
    <text evidence="2">The sequence shown here is derived from an EMBL/GenBank/DDBJ whole genome shotgun (WGS) entry which is preliminary data.</text>
</comment>
<sequence>MVRGEPPVTVRRNDHVPHTTRDRSATVAAASGRWANVRWEYCNYIGRVSEHSREASEQASHQRAWSQLPMDIPTQESPVLF</sequence>
<organism evidence="2 3">
    <name type="scientific">Eumeta variegata</name>
    <name type="common">Bagworm moth</name>
    <name type="synonym">Eumeta japonica</name>
    <dbReference type="NCBI Taxonomy" id="151549"/>
    <lineage>
        <taxon>Eukaryota</taxon>
        <taxon>Metazoa</taxon>
        <taxon>Ecdysozoa</taxon>
        <taxon>Arthropoda</taxon>
        <taxon>Hexapoda</taxon>
        <taxon>Insecta</taxon>
        <taxon>Pterygota</taxon>
        <taxon>Neoptera</taxon>
        <taxon>Endopterygota</taxon>
        <taxon>Lepidoptera</taxon>
        <taxon>Glossata</taxon>
        <taxon>Ditrysia</taxon>
        <taxon>Tineoidea</taxon>
        <taxon>Psychidae</taxon>
        <taxon>Oiketicinae</taxon>
        <taxon>Eumeta</taxon>
    </lineage>
</organism>
<evidence type="ECO:0000313" key="2">
    <source>
        <dbReference type="EMBL" id="GBP08868.1"/>
    </source>
</evidence>
<dbReference type="EMBL" id="BGZK01004421">
    <property type="protein sequence ID" value="GBP08868.1"/>
    <property type="molecule type" value="Genomic_DNA"/>
</dbReference>
<feature type="region of interest" description="Disordered" evidence="1">
    <location>
        <begin position="1"/>
        <end position="24"/>
    </location>
</feature>
<proteinExistence type="predicted"/>
<dbReference type="Proteomes" id="UP000299102">
    <property type="component" value="Unassembled WGS sequence"/>
</dbReference>
<protein>
    <submittedName>
        <fullName evidence="2">Uncharacterized protein</fullName>
    </submittedName>
</protein>
<name>A0A4C1T5X2_EUMVA</name>
<evidence type="ECO:0000256" key="1">
    <source>
        <dbReference type="SAM" id="MobiDB-lite"/>
    </source>
</evidence>
<keyword evidence="3" id="KW-1185">Reference proteome</keyword>
<feature type="region of interest" description="Disordered" evidence="1">
    <location>
        <begin position="51"/>
        <end position="81"/>
    </location>
</feature>
<reference evidence="2 3" key="1">
    <citation type="journal article" date="2019" name="Commun. Biol.">
        <title>The bagworm genome reveals a unique fibroin gene that provides high tensile strength.</title>
        <authorList>
            <person name="Kono N."/>
            <person name="Nakamura H."/>
            <person name="Ohtoshi R."/>
            <person name="Tomita M."/>
            <person name="Numata K."/>
            <person name="Arakawa K."/>
        </authorList>
    </citation>
    <scope>NUCLEOTIDE SEQUENCE [LARGE SCALE GENOMIC DNA]</scope>
</reference>
<feature type="compositionally biased region" description="Basic and acidic residues" evidence="1">
    <location>
        <begin position="11"/>
        <end position="24"/>
    </location>
</feature>
<accession>A0A4C1T5X2</accession>
<dbReference type="AlphaFoldDB" id="A0A4C1T5X2"/>
<gene>
    <name evidence="2" type="ORF">EVAR_98766_1</name>
</gene>
<evidence type="ECO:0000313" key="3">
    <source>
        <dbReference type="Proteomes" id="UP000299102"/>
    </source>
</evidence>